<evidence type="ECO:0000313" key="11">
    <source>
        <dbReference type="EMBL" id="CDW39875.1"/>
    </source>
</evidence>
<dbReference type="GO" id="GO:0030968">
    <property type="term" value="P:endoplasmic reticulum unfolded protein response"/>
    <property type="evidence" value="ECO:0007669"/>
    <property type="project" value="TreeGrafter"/>
</dbReference>
<protein>
    <submittedName>
        <fullName evidence="11">Stressassociated endoplasmic reticulum protein 2like [Metaseiulus occidentalis]</fullName>
    </submittedName>
</protein>
<feature type="region of interest" description="Disordered" evidence="9">
    <location>
        <begin position="1"/>
        <end position="31"/>
    </location>
</feature>
<evidence type="ECO:0000256" key="4">
    <source>
        <dbReference type="ARBA" id="ARBA00022824"/>
    </source>
</evidence>
<reference evidence="11" key="1">
    <citation type="submission" date="2014-05" db="EMBL/GenBank/DDBJ databases">
        <authorList>
            <person name="Chronopoulou M."/>
        </authorList>
    </citation>
    <scope>NUCLEOTIDE SEQUENCE</scope>
    <source>
        <tissue evidence="11">Whole organism</tissue>
    </source>
</reference>
<dbReference type="Pfam" id="PF06624">
    <property type="entry name" value="RAMP4"/>
    <property type="match status" value="1"/>
</dbReference>
<organism evidence="11">
    <name type="scientific">Lepeophtheirus salmonis</name>
    <name type="common">Salmon louse</name>
    <name type="synonym">Caligus salmonis</name>
    <dbReference type="NCBI Taxonomy" id="72036"/>
    <lineage>
        <taxon>Eukaryota</taxon>
        <taxon>Metazoa</taxon>
        <taxon>Ecdysozoa</taxon>
        <taxon>Arthropoda</taxon>
        <taxon>Crustacea</taxon>
        <taxon>Multicrustacea</taxon>
        <taxon>Hexanauplia</taxon>
        <taxon>Copepoda</taxon>
        <taxon>Siphonostomatoida</taxon>
        <taxon>Caligidae</taxon>
        <taxon>Lepeophtheirus</taxon>
    </lineage>
</organism>
<keyword evidence="5 10" id="KW-1133">Transmembrane helix</keyword>
<evidence type="ECO:0000256" key="9">
    <source>
        <dbReference type="SAM" id="MobiDB-lite"/>
    </source>
</evidence>
<dbReference type="PANTHER" id="PTHR15601:SF0">
    <property type="entry name" value="GEO09675P1"/>
    <property type="match status" value="1"/>
</dbReference>
<evidence type="ECO:0000256" key="5">
    <source>
        <dbReference type="ARBA" id="ARBA00022989"/>
    </source>
</evidence>
<accession>A0A0K2UPA2</accession>
<dbReference type="InterPro" id="IPR010580">
    <property type="entry name" value="ER_stress-assoc"/>
</dbReference>
<dbReference type="EMBL" id="HACA01022514">
    <property type="protein sequence ID" value="CDW39875.1"/>
    <property type="molecule type" value="Transcribed_RNA"/>
</dbReference>
<evidence type="ECO:0000256" key="8">
    <source>
        <dbReference type="ARBA" id="ARBA00038831"/>
    </source>
</evidence>
<dbReference type="AlphaFoldDB" id="A0A0K2UPA2"/>
<keyword evidence="3 10" id="KW-0812">Transmembrane</keyword>
<comment type="subcellular location">
    <subcellularLocation>
        <location evidence="1">Endoplasmic reticulum membrane</location>
        <topology evidence="1">Single-pass membrane protein</topology>
    </subcellularLocation>
</comment>
<feature type="transmembrane region" description="Helical" evidence="10">
    <location>
        <begin position="40"/>
        <end position="61"/>
    </location>
</feature>
<evidence type="ECO:0000256" key="1">
    <source>
        <dbReference type="ARBA" id="ARBA00004389"/>
    </source>
</evidence>
<keyword evidence="6 10" id="KW-0472">Membrane</keyword>
<evidence type="ECO:0000256" key="7">
    <source>
        <dbReference type="ARBA" id="ARBA00037157"/>
    </source>
</evidence>
<proteinExistence type="inferred from homology"/>
<evidence type="ECO:0000256" key="3">
    <source>
        <dbReference type="ARBA" id="ARBA00022692"/>
    </source>
</evidence>
<comment type="function">
    <text evidence="7">Interacts with target proteins during their translocation into the lumen of the endoplasmic reticulum. Protects unfolded target proteins against degradation during ER stress. May facilitate glycosylation of target proteins after termination of ER stress. May modulate the use of N-glycosylation sites on target proteins.</text>
</comment>
<sequence>MPTTPRMRKSNEKNAKNIMKRGNVSKSSRKDNPYPVSAELLALFLFVVVGSAVFQIVQSIWMV</sequence>
<evidence type="ECO:0000256" key="6">
    <source>
        <dbReference type="ARBA" id="ARBA00023136"/>
    </source>
</evidence>
<evidence type="ECO:0000256" key="2">
    <source>
        <dbReference type="ARBA" id="ARBA00005500"/>
    </source>
</evidence>
<keyword evidence="4" id="KW-0256">Endoplasmic reticulum</keyword>
<comment type="similarity">
    <text evidence="2">Belongs to the RAMP4 family.</text>
</comment>
<name>A0A0K2UPA2_LEPSM</name>
<comment type="subunit">
    <text evidence="8">Interacts with SEC61B, SEC61A1 and the SEC61 complex. Interacts with CANX.</text>
</comment>
<dbReference type="PANTHER" id="PTHR15601">
    <property type="entry name" value="STRESS ASSOCIATED ENDOPLASMIC RETICULUM PROTEIN SERP1/RAMP4"/>
    <property type="match status" value="1"/>
</dbReference>
<dbReference type="GO" id="GO:0005789">
    <property type="term" value="C:endoplasmic reticulum membrane"/>
    <property type="evidence" value="ECO:0007669"/>
    <property type="project" value="UniProtKB-SubCell"/>
</dbReference>
<evidence type="ECO:0000256" key="10">
    <source>
        <dbReference type="SAM" id="Phobius"/>
    </source>
</evidence>